<keyword evidence="1" id="KW-0175">Coiled coil</keyword>
<proteinExistence type="predicted"/>
<dbReference type="EMBL" id="BFEA01000234">
    <property type="protein sequence ID" value="GBG75917.1"/>
    <property type="molecule type" value="Genomic_DNA"/>
</dbReference>
<comment type="caution">
    <text evidence="3">The sequence shown here is derived from an EMBL/GenBank/DDBJ whole genome shotgun (WGS) entry which is preliminary data.</text>
</comment>
<name>A0A388L0U1_CHABU</name>
<feature type="coiled-coil region" evidence="1">
    <location>
        <begin position="7"/>
        <end position="39"/>
    </location>
</feature>
<keyword evidence="4" id="KW-1185">Reference proteome</keyword>
<feature type="compositionally biased region" description="Basic residues" evidence="2">
    <location>
        <begin position="220"/>
        <end position="230"/>
    </location>
</feature>
<evidence type="ECO:0008006" key="5">
    <source>
        <dbReference type="Google" id="ProtNLM"/>
    </source>
</evidence>
<protein>
    <recommendedName>
        <fullName evidence="5">Reverse transcriptase domain-containing protein</fullName>
    </recommendedName>
</protein>
<evidence type="ECO:0000256" key="1">
    <source>
        <dbReference type="SAM" id="Coils"/>
    </source>
</evidence>
<feature type="region of interest" description="Disordered" evidence="2">
    <location>
        <begin position="208"/>
        <end position="249"/>
    </location>
</feature>
<gene>
    <name evidence="3" type="ORF">CBR_g21159</name>
</gene>
<dbReference type="Gramene" id="GBG75917">
    <property type="protein sequence ID" value="GBG75917"/>
    <property type="gene ID" value="CBR_g21159"/>
</dbReference>
<evidence type="ECO:0000313" key="4">
    <source>
        <dbReference type="Proteomes" id="UP000265515"/>
    </source>
</evidence>
<sequence length="788" mass="90106">METEQRRRRLEQERREAELRRMNEEIQSEMRTIAAVARELQSFRAEVKNEIKLPLSVRSKTPKEKSKGKSRAVDEDCLREYLTGEAETSRDAEERALWTFTRRNRGRRVARGLHSPSDTEEGGRITQDSEPRMSKDSVEKKVPAANGREGMVEYVLNIQKRLSEKTAQELKRLCEAEGIEYVNKEQAVKELVRIRTKMAYEGCFEDQEAKPHDGSLSTTSKKKGCRKGKRERLAAARREGKQRSGGDQKNGLITFTRQDYLEKTTSLRRILKEAHTEARREIKISSHGGSIWGEDWAVTKQVFGSSVLHFNGKKLPFAQAKSILQEEGSFWITQIKRSENAQERRKGYLQLLLRLPWKRKELWGFEVDKLMHLYAGAGAFHSKSTRKQLKDAIGKVVSGKVGINIRRRIVIALQYDSTIKKREVRVLVAEEVEKTDLHRSIKSILKRKMMVVWRKNETVASLLCNHYTVARSAEGKCTCSDFQLPRSEGHVLTRISELTDIRPELTNSRNIARPTWKLRENQLQSTIFQAVKGVLKGKMKTTEQSLSVQDCLQTRREDKPGVIEEAEVKQLKREFDGLVVVPVDRNSGDLALMCPATYHWGLEKMFIFNTAYTPVMRTGASTTKKAREEYKQAGLKRIAAWNGKRRRGKTVVLNRKSIGAGYVQIKFERIREYVRYELEHTFTTCGGKLLRQAVGIPMGKNTSPALACVMCARYETAFMAAPGKDRKLVYGTRFMDDAAMAVLVDRSDEASFRRAEEIFEDFGRCYGAGDTRGLRKMLWCEVAVGTNG</sequence>
<dbReference type="AlphaFoldDB" id="A0A388L0U1"/>
<feature type="compositionally biased region" description="Basic and acidic residues" evidence="2">
    <location>
        <begin position="121"/>
        <end position="140"/>
    </location>
</feature>
<evidence type="ECO:0000256" key="2">
    <source>
        <dbReference type="SAM" id="MobiDB-lite"/>
    </source>
</evidence>
<organism evidence="3 4">
    <name type="scientific">Chara braunii</name>
    <name type="common">Braun's stonewort</name>
    <dbReference type="NCBI Taxonomy" id="69332"/>
    <lineage>
        <taxon>Eukaryota</taxon>
        <taxon>Viridiplantae</taxon>
        <taxon>Streptophyta</taxon>
        <taxon>Charophyceae</taxon>
        <taxon>Charales</taxon>
        <taxon>Characeae</taxon>
        <taxon>Chara</taxon>
    </lineage>
</organism>
<feature type="region of interest" description="Disordered" evidence="2">
    <location>
        <begin position="108"/>
        <end position="140"/>
    </location>
</feature>
<reference evidence="3 4" key="1">
    <citation type="journal article" date="2018" name="Cell">
        <title>The Chara Genome: Secondary Complexity and Implications for Plant Terrestrialization.</title>
        <authorList>
            <person name="Nishiyama T."/>
            <person name="Sakayama H."/>
            <person name="Vries J.D."/>
            <person name="Buschmann H."/>
            <person name="Saint-Marcoux D."/>
            <person name="Ullrich K.K."/>
            <person name="Haas F.B."/>
            <person name="Vanderstraeten L."/>
            <person name="Becker D."/>
            <person name="Lang D."/>
            <person name="Vosolsobe S."/>
            <person name="Rombauts S."/>
            <person name="Wilhelmsson P.K.I."/>
            <person name="Janitza P."/>
            <person name="Kern R."/>
            <person name="Heyl A."/>
            <person name="Rumpler F."/>
            <person name="Villalobos L.I.A.C."/>
            <person name="Clay J.M."/>
            <person name="Skokan R."/>
            <person name="Toyoda A."/>
            <person name="Suzuki Y."/>
            <person name="Kagoshima H."/>
            <person name="Schijlen E."/>
            <person name="Tajeshwar N."/>
            <person name="Catarino B."/>
            <person name="Hetherington A.J."/>
            <person name="Saltykova A."/>
            <person name="Bonnot C."/>
            <person name="Breuninger H."/>
            <person name="Symeonidi A."/>
            <person name="Radhakrishnan G.V."/>
            <person name="Van Nieuwerburgh F."/>
            <person name="Deforce D."/>
            <person name="Chang C."/>
            <person name="Karol K.G."/>
            <person name="Hedrich R."/>
            <person name="Ulvskov P."/>
            <person name="Glockner G."/>
            <person name="Delwiche C.F."/>
            <person name="Petrasek J."/>
            <person name="Van de Peer Y."/>
            <person name="Friml J."/>
            <person name="Beilby M."/>
            <person name="Dolan L."/>
            <person name="Kohara Y."/>
            <person name="Sugano S."/>
            <person name="Fujiyama A."/>
            <person name="Delaux P.-M."/>
            <person name="Quint M."/>
            <person name="TheiBen G."/>
            <person name="Hagemann M."/>
            <person name="Harholt J."/>
            <person name="Dunand C."/>
            <person name="Zachgo S."/>
            <person name="Langdale J."/>
            <person name="Maumus F."/>
            <person name="Straeten D.V.D."/>
            <person name="Gould S.B."/>
            <person name="Rensing S.A."/>
        </authorList>
    </citation>
    <scope>NUCLEOTIDE SEQUENCE [LARGE SCALE GENOMIC DNA]</scope>
    <source>
        <strain evidence="3 4">S276</strain>
    </source>
</reference>
<accession>A0A388L0U1</accession>
<dbReference type="Proteomes" id="UP000265515">
    <property type="component" value="Unassembled WGS sequence"/>
</dbReference>
<evidence type="ECO:0000313" key="3">
    <source>
        <dbReference type="EMBL" id="GBG75917.1"/>
    </source>
</evidence>
<feature type="compositionally biased region" description="Basic and acidic residues" evidence="2">
    <location>
        <begin position="231"/>
        <end position="246"/>
    </location>
</feature>